<accession>A0ABT8L9V1</accession>
<protein>
    <recommendedName>
        <fullName evidence="3">Outer membrane protein beta-barrel domain-containing protein</fullName>
    </recommendedName>
</protein>
<comment type="caution">
    <text evidence="1">The sequence shown here is derived from an EMBL/GenBank/DDBJ whole genome shotgun (WGS) entry which is preliminary data.</text>
</comment>
<proteinExistence type="predicted"/>
<dbReference type="EMBL" id="JAUJEB010000005">
    <property type="protein sequence ID" value="MDN5214530.1"/>
    <property type="molecule type" value="Genomic_DNA"/>
</dbReference>
<organism evidence="1 2">
    <name type="scientific">Agaribacillus aureus</name>
    <dbReference type="NCBI Taxonomy" id="3051825"/>
    <lineage>
        <taxon>Bacteria</taxon>
        <taxon>Pseudomonadati</taxon>
        <taxon>Bacteroidota</taxon>
        <taxon>Cytophagia</taxon>
        <taxon>Cytophagales</taxon>
        <taxon>Splendidivirgaceae</taxon>
        <taxon>Agaribacillus</taxon>
    </lineage>
</organism>
<dbReference type="RefSeq" id="WP_346759869.1">
    <property type="nucleotide sequence ID" value="NZ_JAUJEB010000005.1"/>
</dbReference>
<dbReference type="Proteomes" id="UP001172083">
    <property type="component" value="Unassembled WGS sequence"/>
</dbReference>
<keyword evidence="2" id="KW-1185">Reference proteome</keyword>
<name>A0ABT8L9V1_9BACT</name>
<reference evidence="1" key="1">
    <citation type="submission" date="2023-06" db="EMBL/GenBank/DDBJ databases">
        <title>Genomic of Agaribacillus aureum.</title>
        <authorList>
            <person name="Wang G."/>
        </authorList>
    </citation>
    <scope>NUCLEOTIDE SEQUENCE</scope>
    <source>
        <strain evidence="1">BMA12</strain>
    </source>
</reference>
<evidence type="ECO:0008006" key="3">
    <source>
        <dbReference type="Google" id="ProtNLM"/>
    </source>
</evidence>
<gene>
    <name evidence="1" type="ORF">QQ020_20795</name>
</gene>
<sequence>MKKILLITAIMFFADHCLAQYYRNAVGIRAGGSAGVFYKSFHTESMAYQALVSARNGGAQATGLYTRHLPTKLSHNLFFYYGGGAHVGFERYESNRRRRVEFNTISTNVFNTQVNNFNPPKYFSMGIDAIVGLEYRFTAPITLGFDVKPRFSFLGMRFTRFEFWDASLTFSFLI</sequence>
<evidence type="ECO:0000313" key="1">
    <source>
        <dbReference type="EMBL" id="MDN5214530.1"/>
    </source>
</evidence>
<evidence type="ECO:0000313" key="2">
    <source>
        <dbReference type="Proteomes" id="UP001172083"/>
    </source>
</evidence>